<sequence length="172" mass="21140">MLQKNCNRIMNLHLFAHHFEESIKKNGGMNSLFFALEKYHQWYKPKYGKLHKNQEDTILYYSKIERRKKFIQYFKIFNNKNKKKIIKFHLKKWKEIDEELISFDDFKFKFETRSLTINKHKYLIKQDVQLKNNKIAKIKKILAISNEQNSKIQVAIKFYQNIPQKINQFYLQ</sequence>
<gene>
    <name evidence="1" type="ORF">M0813_28659</name>
</gene>
<accession>A0ABQ8XRY0</accession>
<comment type="caution">
    <text evidence="1">The sequence shown here is derived from an EMBL/GenBank/DDBJ whole genome shotgun (WGS) entry which is preliminary data.</text>
</comment>
<organism evidence="1 2">
    <name type="scientific">Anaeramoeba flamelloides</name>
    <dbReference type="NCBI Taxonomy" id="1746091"/>
    <lineage>
        <taxon>Eukaryota</taxon>
        <taxon>Metamonada</taxon>
        <taxon>Anaeramoebidae</taxon>
        <taxon>Anaeramoeba</taxon>
    </lineage>
</organism>
<keyword evidence="2" id="KW-1185">Reference proteome</keyword>
<evidence type="ECO:0000313" key="1">
    <source>
        <dbReference type="EMBL" id="KAJ6235378.1"/>
    </source>
</evidence>
<reference evidence="1" key="1">
    <citation type="submission" date="2022-08" db="EMBL/GenBank/DDBJ databases">
        <title>Novel sulfate-reducing endosymbionts in the free-living metamonad Anaeramoeba.</title>
        <authorList>
            <person name="Jerlstrom-Hultqvist J."/>
            <person name="Cepicka I."/>
            <person name="Gallot-Lavallee L."/>
            <person name="Salas-Leiva D."/>
            <person name="Curtis B.A."/>
            <person name="Zahonova K."/>
            <person name="Pipaliya S."/>
            <person name="Dacks J."/>
            <person name="Roger A.J."/>
        </authorList>
    </citation>
    <scope>NUCLEOTIDE SEQUENCE</scope>
    <source>
        <strain evidence="1">Schooner1</strain>
    </source>
</reference>
<name>A0ABQ8XRY0_9EUKA</name>
<protein>
    <submittedName>
        <fullName evidence="1">Uncharacterized protein</fullName>
    </submittedName>
</protein>
<dbReference type="Proteomes" id="UP001150062">
    <property type="component" value="Unassembled WGS sequence"/>
</dbReference>
<proteinExistence type="predicted"/>
<dbReference type="EMBL" id="JAOAOG010000260">
    <property type="protein sequence ID" value="KAJ6235378.1"/>
    <property type="molecule type" value="Genomic_DNA"/>
</dbReference>
<evidence type="ECO:0000313" key="2">
    <source>
        <dbReference type="Proteomes" id="UP001150062"/>
    </source>
</evidence>